<dbReference type="Pfam" id="PF00732">
    <property type="entry name" value="GMC_oxred_N"/>
    <property type="match status" value="1"/>
</dbReference>
<comment type="similarity">
    <text evidence="2">Belongs to the GMC oxidoreductase family.</text>
</comment>
<keyword evidence="8" id="KW-1185">Reference proteome</keyword>
<dbReference type="PROSITE" id="PS00624">
    <property type="entry name" value="GMC_OXRED_2"/>
    <property type="match status" value="1"/>
</dbReference>
<feature type="domain" description="Glucose-methanol-choline oxidoreductase N-terminal" evidence="6">
    <location>
        <begin position="223"/>
        <end position="237"/>
    </location>
</feature>
<accession>A0A8J3QIX1</accession>
<dbReference type="InterPro" id="IPR007867">
    <property type="entry name" value="GMC_OxRtase_C"/>
</dbReference>
<dbReference type="SUPFAM" id="SSF51905">
    <property type="entry name" value="FAD/NAD(P)-binding domain"/>
    <property type="match status" value="1"/>
</dbReference>
<dbReference type="Gene3D" id="3.30.410.40">
    <property type="match status" value="1"/>
</dbReference>
<dbReference type="SUPFAM" id="SSF54373">
    <property type="entry name" value="FAD-linked reductases, C-terminal domain"/>
    <property type="match status" value="1"/>
</dbReference>
<dbReference type="Proteomes" id="UP000612899">
    <property type="component" value="Unassembled WGS sequence"/>
</dbReference>
<dbReference type="PIRSF" id="PIRSF000137">
    <property type="entry name" value="Alcohol_oxidase"/>
    <property type="match status" value="1"/>
</dbReference>
<dbReference type="Gene3D" id="3.50.50.60">
    <property type="entry name" value="FAD/NAD(P)-binding domain"/>
    <property type="match status" value="1"/>
</dbReference>
<name>A0A8J3QIX1_9ACTN</name>
<evidence type="ECO:0000256" key="2">
    <source>
        <dbReference type="ARBA" id="ARBA00010790"/>
    </source>
</evidence>
<dbReference type="GO" id="GO:0016614">
    <property type="term" value="F:oxidoreductase activity, acting on CH-OH group of donors"/>
    <property type="evidence" value="ECO:0007669"/>
    <property type="project" value="InterPro"/>
</dbReference>
<keyword evidence="4 5" id="KW-0274">FAD</keyword>
<evidence type="ECO:0000259" key="6">
    <source>
        <dbReference type="PROSITE" id="PS00624"/>
    </source>
</evidence>
<reference evidence="7" key="1">
    <citation type="submission" date="2021-01" db="EMBL/GenBank/DDBJ databases">
        <title>Whole genome shotgun sequence of Rhizocola hellebori NBRC 109834.</title>
        <authorList>
            <person name="Komaki H."/>
            <person name="Tamura T."/>
        </authorList>
    </citation>
    <scope>NUCLEOTIDE SEQUENCE</scope>
    <source>
        <strain evidence="7">NBRC 109834</strain>
    </source>
</reference>
<evidence type="ECO:0000256" key="5">
    <source>
        <dbReference type="PIRSR" id="PIRSR000137-2"/>
    </source>
</evidence>
<evidence type="ECO:0000256" key="1">
    <source>
        <dbReference type="ARBA" id="ARBA00001974"/>
    </source>
</evidence>
<gene>
    <name evidence="7" type="ORF">Rhe02_86610</name>
</gene>
<evidence type="ECO:0000256" key="3">
    <source>
        <dbReference type="ARBA" id="ARBA00022630"/>
    </source>
</evidence>
<keyword evidence="3" id="KW-0285">Flavoprotein</keyword>
<organism evidence="7 8">
    <name type="scientific">Rhizocola hellebori</name>
    <dbReference type="NCBI Taxonomy" id="1392758"/>
    <lineage>
        <taxon>Bacteria</taxon>
        <taxon>Bacillati</taxon>
        <taxon>Actinomycetota</taxon>
        <taxon>Actinomycetes</taxon>
        <taxon>Micromonosporales</taxon>
        <taxon>Micromonosporaceae</taxon>
        <taxon>Rhizocola</taxon>
    </lineage>
</organism>
<dbReference type="PANTHER" id="PTHR11552">
    <property type="entry name" value="GLUCOSE-METHANOL-CHOLINE GMC OXIDOREDUCTASE"/>
    <property type="match status" value="1"/>
</dbReference>
<dbReference type="InterPro" id="IPR000172">
    <property type="entry name" value="GMC_OxRdtase_N"/>
</dbReference>
<dbReference type="InterPro" id="IPR012132">
    <property type="entry name" value="GMC_OxRdtase"/>
</dbReference>
<protein>
    <submittedName>
        <fullName evidence="7">Dehydrogenase</fullName>
    </submittedName>
</protein>
<sequence length="449" mass="47068">MVVIGSGSAGGVLAARLSEDSRRRVLLLEAGPDSLTFTGLSMLWKFTSTSGGFLPRGKILGGCSATNAAIALRGAASDYDSWGEGWTFPEVMPSFLKIENDLDFGHEPWHSNAGPVAIRRKPIAELTELSSAFVKAAMSVGHPEAGDHNRPGASGVGPAPMNDLLGVHQSTAVTYLAAARQRPNLTIRPDTLVERLIIARGQVAGVVVSDGLIEADAVVLSAGAYGSPAILLRSGIGPAEDLTALGISTIADLPVGRGLQDHALVSVTLSVLNTMLEARFETIATFASSGSPIPDLQLFVGGPPSGPLPFIAGAALMKPRSRGRLWLRSADPQESPNIDLGLLSDPEDRVKLGEAMTELQRVVTAPPLRALIAEPDVFQQPLEDLVSTYHHPTGTCAMGAVVDSHCAVLGIQGLWVADASVMPQIPAANTNFPTMMIAERVAPWLAKVL</sequence>
<evidence type="ECO:0000313" key="7">
    <source>
        <dbReference type="EMBL" id="GIH10594.1"/>
    </source>
</evidence>
<feature type="binding site" evidence="5">
    <location>
        <position position="193"/>
    </location>
    <ligand>
        <name>FAD</name>
        <dbReference type="ChEBI" id="CHEBI:57692"/>
    </ligand>
</feature>
<dbReference type="PANTHER" id="PTHR11552:SF147">
    <property type="entry name" value="CHOLINE DEHYDROGENASE, MITOCHONDRIAL"/>
    <property type="match status" value="1"/>
</dbReference>
<evidence type="ECO:0000256" key="4">
    <source>
        <dbReference type="ARBA" id="ARBA00022827"/>
    </source>
</evidence>
<comment type="cofactor">
    <cofactor evidence="1 5">
        <name>FAD</name>
        <dbReference type="ChEBI" id="CHEBI:57692"/>
    </cofactor>
</comment>
<proteinExistence type="inferred from homology"/>
<dbReference type="EMBL" id="BONY01000099">
    <property type="protein sequence ID" value="GIH10594.1"/>
    <property type="molecule type" value="Genomic_DNA"/>
</dbReference>
<feature type="binding site" evidence="5">
    <location>
        <position position="389"/>
    </location>
    <ligand>
        <name>substrate</name>
    </ligand>
</feature>
<comment type="caution">
    <text evidence="7">The sequence shown here is derived from an EMBL/GenBank/DDBJ whole genome shotgun (WGS) entry which is preliminary data.</text>
</comment>
<dbReference type="AlphaFoldDB" id="A0A8J3QIX1"/>
<dbReference type="InterPro" id="IPR036188">
    <property type="entry name" value="FAD/NAD-bd_sf"/>
</dbReference>
<dbReference type="GO" id="GO:0050660">
    <property type="term" value="F:flavin adenine dinucleotide binding"/>
    <property type="evidence" value="ECO:0007669"/>
    <property type="project" value="InterPro"/>
</dbReference>
<evidence type="ECO:0000313" key="8">
    <source>
        <dbReference type="Proteomes" id="UP000612899"/>
    </source>
</evidence>
<dbReference type="Pfam" id="PF05199">
    <property type="entry name" value="GMC_oxred_C"/>
    <property type="match status" value="1"/>
</dbReference>